<organism evidence="5 6">
    <name type="scientific">Hoylesella loescheii DSM 19665 = JCM 12249 = ATCC 15930</name>
    <dbReference type="NCBI Taxonomy" id="1122985"/>
    <lineage>
        <taxon>Bacteria</taxon>
        <taxon>Pseudomonadati</taxon>
        <taxon>Bacteroidota</taxon>
        <taxon>Bacteroidia</taxon>
        <taxon>Bacteroidales</taxon>
        <taxon>Prevotellaceae</taxon>
        <taxon>Hoylesella</taxon>
    </lineage>
</organism>
<dbReference type="Proteomes" id="UP000027442">
    <property type="component" value="Unassembled WGS sequence"/>
</dbReference>
<keyword evidence="5" id="KW-0675">Receptor</keyword>
<dbReference type="eggNOG" id="COG4772">
    <property type="taxonomic scope" value="Bacteria"/>
</dbReference>
<gene>
    <name evidence="5" type="ORF">HMPREF1991_03166</name>
</gene>
<feature type="signal peptide" evidence="4">
    <location>
        <begin position="1"/>
        <end position="21"/>
    </location>
</feature>
<proteinExistence type="predicted"/>
<keyword evidence="4" id="KW-0732">Signal</keyword>
<accession>A0A069QFK8</accession>
<dbReference type="PATRIC" id="fig|1122985.7.peg.3279"/>
<protein>
    <submittedName>
        <fullName evidence="5">TonB-dependent receptor</fullName>
    </submittedName>
</protein>
<keyword evidence="3" id="KW-0998">Cell outer membrane</keyword>
<dbReference type="AlphaFoldDB" id="A0A069QFK8"/>
<feature type="chain" id="PRO_5001668062" evidence="4">
    <location>
        <begin position="22"/>
        <end position="846"/>
    </location>
</feature>
<evidence type="ECO:0000256" key="4">
    <source>
        <dbReference type="SAM" id="SignalP"/>
    </source>
</evidence>
<comment type="subcellular location">
    <subcellularLocation>
        <location evidence="1">Cell outer membrane</location>
    </subcellularLocation>
</comment>
<dbReference type="Gene3D" id="2.40.170.20">
    <property type="entry name" value="TonB-dependent receptor, beta-barrel domain"/>
    <property type="match status" value="1"/>
</dbReference>
<name>A0A069QFK8_HOYLO</name>
<dbReference type="HOGENOM" id="CLU_316392_0_0_10"/>
<evidence type="ECO:0000256" key="2">
    <source>
        <dbReference type="ARBA" id="ARBA00023136"/>
    </source>
</evidence>
<dbReference type="eggNOG" id="COG1629">
    <property type="taxonomic scope" value="Bacteria"/>
</dbReference>
<keyword evidence="6" id="KW-1185">Reference proteome</keyword>
<dbReference type="RefSeq" id="WP_018967541.1">
    <property type="nucleotide sequence ID" value="NZ_KB899215.1"/>
</dbReference>
<evidence type="ECO:0000256" key="1">
    <source>
        <dbReference type="ARBA" id="ARBA00004442"/>
    </source>
</evidence>
<dbReference type="EMBL" id="JNGW01000139">
    <property type="protein sequence ID" value="KDR50794.1"/>
    <property type="molecule type" value="Genomic_DNA"/>
</dbReference>
<reference evidence="5 6" key="1">
    <citation type="submission" date="2013-08" db="EMBL/GenBank/DDBJ databases">
        <authorList>
            <person name="Weinstock G."/>
            <person name="Sodergren E."/>
            <person name="Wylie T."/>
            <person name="Fulton L."/>
            <person name="Fulton R."/>
            <person name="Fronick C."/>
            <person name="O'Laughlin M."/>
            <person name="Godfrey J."/>
            <person name="Miner T."/>
            <person name="Herter B."/>
            <person name="Appelbaum E."/>
            <person name="Cordes M."/>
            <person name="Lek S."/>
            <person name="Wollam A."/>
            <person name="Pepin K.H."/>
            <person name="Palsikar V.B."/>
            <person name="Mitreva M."/>
            <person name="Wilson R.K."/>
        </authorList>
    </citation>
    <scope>NUCLEOTIDE SEQUENCE [LARGE SCALE GENOMIC DNA]</scope>
    <source>
        <strain evidence="5 6">ATCC 15930</strain>
    </source>
</reference>
<evidence type="ECO:0000313" key="5">
    <source>
        <dbReference type="EMBL" id="KDR50794.1"/>
    </source>
</evidence>
<keyword evidence="2" id="KW-0472">Membrane</keyword>
<dbReference type="SUPFAM" id="SSF56935">
    <property type="entry name" value="Porins"/>
    <property type="match status" value="1"/>
</dbReference>
<sequence length="846" mass="95062">MTQAKLKLALVALCYAPVAFAQTPKDDKQQQPTTVDESAFTFTEAQLGENDNMSQNVTIINSASNLYASQVGYLFSPMRFRYRAFNQKYNEVHVNGVPVNDVVSGQFRFSNVGGLNQQTRNADFALPFESNLFAMPAMGGSNNYDFRPANLPAGHRLTLGGANRNYTLRGMYTYNSGLNERGWAFSANLTYRWANRGYVEGTFYNALSYFFGVQKVFGSRMQHSLALSTWGNPTERGTQGAATDESYWIANNNQYNPYWGYQNGKVRNSRVVNDFSPSAVMTWDWKIDDGLKLSTSLFGRYSMYKSTKLNYNNSDNPQPDYWKMLPSSYYDVWDETNAVARTDQALDDWNTAYNYLTARKENRQVNWDRLYAANRSVAAQGVDAMYFLQARRNDALNLSLASTLNMQVTKTSSWNLGYIVSTNNARHYQTMEDLLGATTYHNVNTYAIGTYAPNSSQVQYDLNNPNALVGKGDVFGYDYRLLVNKAMAWTSYNVLLGRVNLMFAGKVGGVSMQRDGKMRNGLFADSSFGKSGTARFLEGGGKASLIWSMGGGNTLQLGQGYQYNAPTPYVSFVAPELNNDFVQGLKNERVYSAELGFQHQSGRIHLNLNGYFSHLSNVSDWQCFYFDDINSFSYVSITGQKKVFYGVEAALKYKINSVFDVKLLGTMSEAKTINDAYVTYVNSTQGTYETDILLNKDMREAGTPLTAGSLILSYHKGGWFVDLAGNYYDRIYLGHSLYHRYKSVGEKRGNVDAEGNVMRSPQEKGHGGFMLDGSIGKSLYLKHGQLSINLMFTNLLNNSRIVTGGYEQSRSDYTASGNARAYKFSRNPKKFYAWGTNAMLNVTYRF</sequence>
<evidence type="ECO:0000313" key="6">
    <source>
        <dbReference type="Proteomes" id="UP000027442"/>
    </source>
</evidence>
<dbReference type="InterPro" id="IPR036942">
    <property type="entry name" value="Beta-barrel_TonB_sf"/>
</dbReference>
<evidence type="ECO:0000256" key="3">
    <source>
        <dbReference type="ARBA" id="ARBA00023237"/>
    </source>
</evidence>
<dbReference type="GO" id="GO:0009279">
    <property type="term" value="C:cell outer membrane"/>
    <property type="evidence" value="ECO:0007669"/>
    <property type="project" value="UniProtKB-SubCell"/>
</dbReference>
<comment type="caution">
    <text evidence="5">The sequence shown here is derived from an EMBL/GenBank/DDBJ whole genome shotgun (WGS) entry which is preliminary data.</text>
</comment>